<dbReference type="PANTHER" id="PTHR30055">
    <property type="entry name" value="HTH-TYPE TRANSCRIPTIONAL REGULATOR RUTR"/>
    <property type="match status" value="1"/>
</dbReference>
<dbReference type="PROSITE" id="PS01081">
    <property type="entry name" value="HTH_TETR_1"/>
    <property type="match status" value="1"/>
</dbReference>
<evidence type="ECO:0000313" key="6">
    <source>
        <dbReference type="EMBL" id="HJE23750.1"/>
    </source>
</evidence>
<dbReference type="PANTHER" id="PTHR30055:SF234">
    <property type="entry name" value="HTH-TYPE TRANSCRIPTIONAL REGULATOR BETI"/>
    <property type="match status" value="1"/>
</dbReference>
<dbReference type="GO" id="GO:0003700">
    <property type="term" value="F:DNA-binding transcription factor activity"/>
    <property type="evidence" value="ECO:0007669"/>
    <property type="project" value="TreeGrafter"/>
</dbReference>
<reference evidence="6" key="2">
    <citation type="submission" date="2021-09" db="EMBL/GenBank/DDBJ databases">
        <authorList>
            <person name="Gilroy R."/>
        </authorList>
    </citation>
    <scope>NUCLEOTIDE SEQUENCE</scope>
    <source>
        <strain evidence="6">316</strain>
    </source>
</reference>
<accession>A0A921JEL5</accession>
<dbReference type="InterPro" id="IPR001647">
    <property type="entry name" value="HTH_TetR"/>
</dbReference>
<evidence type="ECO:0000313" key="7">
    <source>
        <dbReference type="Proteomes" id="UP000742631"/>
    </source>
</evidence>
<reference evidence="6" key="1">
    <citation type="journal article" date="2021" name="PeerJ">
        <title>Extensive microbial diversity within the chicken gut microbiome revealed by metagenomics and culture.</title>
        <authorList>
            <person name="Gilroy R."/>
            <person name="Ravi A."/>
            <person name="Getino M."/>
            <person name="Pursley I."/>
            <person name="Horton D.L."/>
            <person name="Alikhan N.F."/>
            <person name="Baker D."/>
            <person name="Gharbi K."/>
            <person name="Hall N."/>
            <person name="Watson M."/>
            <person name="Adriaenssens E.M."/>
            <person name="Foster-Nyarko E."/>
            <person name="Jarju S."/>
            <person name="Secka A."/>
            <person name="Antonio M."/>
            <person name="Oren A."/>
            <person name="Chaudhuri R.R."/>
            <person name="La Ragione R."/>
            <person name="Hildebrand F."/>
            <person name="Pallen M.J."/>
        </authorList>
    </citation>
    <scope>NUCLEOTIDE SEQUENCE</scope>
    <source>
        <strain evidence="6">316</strain>
    </source>
</reference>
<evidence type="ECO:0000256" key="4">
    <source>
        <dbReference type="PROSITE-ProRule" id="PRU00335"/>
    </source>
</evidence>
<protein>
    <submittedName>
        <fullName evidence="6">TetR/AcrR family transcriptional regulator</fullName>
    </submittedName>
</protein>
<dbReference type="Proteomes" id="UP000742631">
    <property type="component" value="Unassembled WGS sequence"/>
</dbReference>
<feature type="domain" description="HTH tetR-type" evidence="5">
    <location>
        <begin position="24"/>
        <end position="84"/>
    </location>
</feature>
<feature type="DNA-binding region" description="H-T-H motif" evidence="4">
    <location>
        <begin position="47"/>
        <end position="66"/>
    </location>
</feature>
<dbReference type="PROSITE" id="PS50977">
    <property type="entry name" value="HTH_TETR_2"/>
    <property type="match status" value="1"/>
</dbReference>
<gene>
    <name evidence="6" type="ORF">K8W01_08845</name>
</gene>
<organism evidence="6 7">
    <name type="scientific">Methylorubrum populi</name>
    <dbReference type="NCBI Taxonomy" id="223967"/>
    <lineage>
        <taxon>Bacteria</taxon>
        <taxon>Pseudomonadati</taxon>
        <taxon>Pseudomonadota</taxon>
        <taxon>Alphaproteobacteria</taxon>
        <taxon>Hyphomicrobiales</taxon>
        <taxon>Methylobacteriaceae</taxon>
        <taxon>Methylorubrum</taxon>
    </lineage>
</organism>
<proteinExistence type="predicted"/>
<keyword evidence="3" id="KW-0804">Transcription</keyword>
<dbReference type="InterPro" id="IPR023772">
    <property type="entry name" value="DNA-bd_HTH_TetR-type_CS"/>
</dbReference>
<keyword evidence="2 4" id="KW-0238">DNA-binding</keyword>
<dbReference type="Gene3D" id="1.10.357.10">
    <property type="entry name" value="Tetracycline Repressor, domain 2"/>
    <property type="match status" value="1"/>
</dbReference>
<dbReference type="Pfam" id="PF17918">
    <property type="entry name" value="TetR_C_15"/>
    <property type="match status" value="1"/>
</dbReference>
<sequence>MQSSEGEAAVDLEAKAQPAQKRSRETYIRILRVTGELLEEVGMERISTNMVAKRAGISPPALYRYFPNKYALIVALAELIYAQFYEALAEWVDAGGLDTHSVEEATESNFVIQQRVTALVREFPGGIWILRSIHALPALREVANRFRTEVVERLLVFQKRRYGHIPEAELRTAVRLTTEMFLATIAMLLEDPELDEDKINYEICKIVATYYGKF</sequence>
<name>A0A921JEL5_9HYPH</name>
<evidence type="ECO:0000256" key="3">
    <source>
        <dbReference type="ARBA" id="ARBA00023163"/>
    </source>
</evidence>
<dbReference type="AlphaFoldDB" id="A0A921JEL5"/>
<evidence type="ECO:0000256" key="1">
    <source>
        <dbReference type="ARBA" id="ARBA00023015"/>
    </source>
</evidence>
<dbReference type="InterPro" id="IPR041669">
    <property type="entry name" value="TetR_C_15"/>
</dbReference>
<evidence type="ECO:0000259" key="5">
    <source>
        <dbReference type="PROSITE" id="PS50977"/>
    </source>
</evidence>
<dbReference type="EMBL" id="DYYG01000028">
    <property type="protein sequence ID" value="HJE23750.1"/>
    <property type="molecule type" value="Genomic_DNA"/>
</dbReference>
<dbReference type="InterPro" id="IPR009057">
    <property type="entry name" value="Homeodomain-like_sf"/>
</dbReference>
<dbReference type="Pfam" id="PF00440">
    <property type="entry name" value="TetR_N"/>
    <property type="match status" value="1"/>
</dbReference>
<dbReference type="GO" id="GO:0000976">
    <property type="term" value="F:transcription cis-regulatory region binding"/>
    <property type="evidence" value="ECO:0007669"/>
    <property type="project" value="TreeGrafter"/>
</dbReference>
<comment type="caution">
    <text evidence="6">The sequence shown here is derived from an EMBL/GenBank/DDBJ whole genome shotgun (WGS) entry which is preliminary data.</text>
</comment>
<evidence type="ECO:0000256" key="2">
    <source>
        <dbReference type="ARBA" id="ARBA00023125"/>
    </source>
</evidence>
<dbReference type="PRINTS" id="PR00455">
    <property type="entry name" value="HTHTETR"/>
</dbReference>
<keyword evidence="1" id="KW-0805">Transcription regulation</keyword>
<dbReference type="InterPro" id="IPR050109">
    <property type="entry name" value="HTH-type_TetR-like_transc_reg"/>
</dbReference>
<dbReference type="SUPFAM" id="SSF46689">
    <property type="entry name" value="Homeodomain-like"/>
    <property type="match status" value="1"/>
</dbReference>